<dbReference type="Pfam" id="PF08843">
    <property type="entry name" value="AbiEii"/>
    <property type="match status" value="1"/>
</dbReference>
<accession>A0A2M8DLX9</accession>
<reference evidence="2" key="1">
    <citation type="submission" date="2017-09" db="EMBL/GenBank/DDBJ databases">
        <title>Depth-based differentiation of microbial function through sediment-hosted aquifers and enrichment of novel symbionts in the deep terrestrial subsurface.</title>
        <authorList>
            <person name="Probst A.J."/>
            <person name="Ladd B."/>
            <person name="Jarett J.K."/>
            <person name="Geller-Mcgrath D.E."/>
            <person name="Sieber C.M.K."/>
            <person name="Emerson J.B."/>
            <person name="Anantharaman K."/>
            <person name="Thomas B.C."/>
            <person name="Malmstrom R."/>
            <person name="Stieglmeier M."/>
            <person name="Klingl A."/>
            <person name="Woyke T."/>
            <person name="Ryan C.M."/>
            <person name="Banfield J.F."/>
        </authorList>
    </citation>
    <scope>NUCLEOTIDE SEQUENCE [LARGE SCALE GENOMIC DNA]</scope>
</reference>
<protein>
    <recommendedName>
        <fullName evidence="3">Nucleotidyl transferase AbiEii/AbiGii toxin family protein</fullName>
    </recommendedName>
</protein>
<evidence type="ECO:0000313" key="2">
    <source>
        <dbReference type="Proteomes" id="UP000230097"/>
    </source>
</evidence>
<sequence>MAQKKILTPEQEKVLNLVSKEDYLVERFYLTGGTPLATFYLFHRISEDLDFFSEKEVHSPSIKRLISKLQRKLKLVKVDYRKFLGLYSFYLFFDEKKFLKIDFSYYPYPRIEKGIKYKNIIVDSLYDIAVNKVHTLSMQARARDFIDIYFVIKEKKYSFEKLLLDAKAKFDWHIDPVQLGTQLIKATEVRDYPRMLKEIDHREWQNFFEKEAKKLKKEIFK</sequence>
<gene>
    <name evidence="1" type="ORF">CO078_00530</name>
</gene>
<evidence type="ECO:0008006" key="3">
    <source>
        <dbReference type="Google" id="ProtNLM"/>
    </source>
</evidence>
<dbReference type="Proteomes" id="UP000230097">
    <property type="component" value="Unassembled WGS sequence"/>
</dbReference>
<organism evidence="1 2">
    <name type="scientific">Candidatus Nealsonbacteria bacterium CG_4_9_14_0_8_um_filter_36_17</name>
    <dbReference type="NCBI Taxonomy" id="1974693"/>
    <lineage>
        <taxon>Bacteria</taxon>
        <taxon>Candidatus Nealsoniibacteriota</taxon>
    </lineage>
</organism>
<dbReference type="Gene3D" id="3.10.450.620">
    <property type="entry name" value="JHP933, nucleotidyltransferase-like core domain"/>
    <property type="match status" value="1"/>
</dbReference>
<name>A0A2M8DLX9_9BACT</name>
<dbReference type="EMBL" id="PFTC01000014">
    <property type="protein sequence ID" value="PJB98904.1"/>
    <property type="molecule type" value="Genomic_DNA"/>
</dbReference>
<dbReference type="InterPro" id="IPR014942">
    <property type="entry name" value="AbiEii"/>
</dbReference>
<proteinExistence type="predicted"/>
<evidence type="ECO:0000313" key="1">
    <source>
        <dbReference type="EMBL" id="PJB98904.1"/>
    </source>
</evidence>
<comment type="caution">
    <text evidence="1">The sequence shown here is derived from an EMBL/GenBank/DDBJ whole genome shotgun (WGS) entry which is preliminary data.</text>
</comment>
<dbReference type="AlphaFoldDB" id="A0A2M8DLX9"/>